<name>A0ABX9JRE1_9BACT</name>
<organism evidence="3 4">
    <name type="scientific">Archangium gephyra</name>
    <dbReference type="NCBI Taxonomy" id="48"/>
    <lineage>
        <taxon>Bacteria</taxon>
        <taxon>Pseudomonadati</taxon>
        <taxon>Myxococcota</taxon>
        <taxon>Myxococcia</taxon>
        <taxon>Myxococcales</taxon>
        <taxon>Cystobacterineae</taxon>
        <taxon>Archangiaceae</taxon>
        <taxon>Archangium</taxon>
    </lineage>
</organism>
<evidence type="ECO:0000313" key="3">
    <source>
        <dbReference type="EMBL" id="REG25081.1"/>
    </source>
</evidence>
<reference evidence="3 4" key="1">
    <citation type="submission" date="2018-08" db="EMBL/GenBank/DDBJ databases">
        <title>Genomic Encyclopedia of Archaeal and Bacterial Type Strains, Phase II (KMG-II): from individual species to whole genera.</title>
        <authorList>
            <person name="Goeker M."/>
        </authorList>
    </citation>
    <scope>NUCLEOTIDE SEQUENCE [LARGE SCALE GENOMIC DNA]</scope>
    <source>
        <strain evidence="3 4">DSM 2261</strain>
    </source>
</reference>
<accession>A0ABX9JRE1</accession>
<keyword evidence="2" id="KW-0732">Signal</keyword>
<proteinExistence type="predicted"/>
<gene>
    <name evidence="3" type="ORF">ATI61_113145</name>
</gene>
<keyword evidence="3" id="KW-0946">Virion</keyword>
<sequence>MQGRARGPTFGRVKSSVSWACLAALLVACSQPPPDVTEPVATPPPPPVEVEPGPPPVSHPPPVPEVSCPTEAEAGLAVAPTVESPGHDELLGAGEVLVRTSGFEDVGGAAPVRARFELWSMDEDIPVGLVWSAAVSEPAKLSEVRLSDGVFQAASGRLAERARYAVRVRYAYARPPCEAWGAWSAFRVFRTDDASRELFDENQILEFHLDIPPESWAALNAEAVPPDCVPHERQSYRATLRFRGQVFANVGIHVKGGCGSARTLEGKASFKVDLEWDDPEVPGCAPSRELLGRKHFTFNNNVQDPSFMNERLGYPLYRALGVPAPRAATVRLHVNGEPWGLYTHVETIDRRFLARWFEDKDGFLYEGTYWCDLLPGNVPAAGGDAAGACFSRKLDGDACEPGKGSSQVDAYAPLRELTWRLQRLPRGGFYPEILAFFDYDRFLTTWALESVISHWDGYPFAAPNNYRVYQEPSTGRWTLLSTGIDQIFGHPGDTRPDRNPAPWDVSGLLAERCLEEADCMAAFVARLEQVNGMFEGAGLESRVSSLRQQLAPGVSADPRKETSEAGFERAVERTLRFIRGRPARMREYLQQGPP</sequence>
<comment type="caution">
    <text evidence="3">The sequence shown here is derived from an EMBL/GenBank/DDBJ whole genome shotgun (WGS) entry which is preliminary data.</text>
</comment>
<evidence type="ECO:0000256" key="1">
    <source>
        <dbReference type="SAM" id="MobiDB-lite"/>
    </source>
</evidence>
<dbReference type="PANTHER" id="PTHR40050">
    <property type="entry name" value="INNER SPORE COAT PROTEIN H"/>
    <property type="match status" value="1"/>
</dbReference>
<protein>
    <submittedName>
        <fullName evidence="3">Spore coat protein CotH</fullName>
    </submittedName>
</protein>
<dbReference type="EMBL" id="QUMU01000013">
    <property type="protein sequence ID" value="REG25081.1"/>
    <property type="molecule type" value="Genomic_DNA"/>
</dbReference>
<evidence type="ECO:0000313" key="4">
    <source>
        <dbReference type="Proteomes" id="UP000256345"/>
    </source>
</evidence>
<feature type="region of interest" description="Disordered" evidence="1">
    <location>
        <begin position="33"/>
        <end position="67"/>
    </location>
</feature>
<dbReference type="InterPro" id="IPR014867">
    <property type="entry name" value="Spore_coat_CotH_CotH2/3/7"/>
</dbReference>
<dbReference type="PROSITE" id="PS51257">
    <property type="entry name" value="PROKAR_LIPOPROTEIN"/>
    <property type="match status" value="1"/>
</dbReference>
<feature type="chain" id="PRO_5047231958" evidence="2">
    <location>
        <begin position="21"/>
        <end position="594"/>
    </location>
</feature>
<feature type="signal peptide" evidence="2">
    <location>
        <begin position="1"/>
        <end position="20"/>
    </location>
</feature>
<dbReference type="Pfam" id="PF08757">
    <property type="entry name" value="CotH"/>
    <property type="match status" value="1"/>
</dbReference>
<evidence type="ECO:0000256" key="2">
    <source>
        <dbReference type="SAM" id="SignalP"/>
    </source>
</evidence>
<keyword evidence="4" id="KW-1185">Reference proteome</keyword>
<feature type="compositionally biased region" description="Pro residues" evidence="1">
    <location>
        <begin position="33"/>
        <end position="64"/>
    </location>
</feature>
<dbReference type="Proteomes" id="UP000256345">
    <property type="component" value="Unassembled WGS sequence"/>
</dbReference>
<dbReference type="PANTHER" id="PTHR40050:SF1">
    <property type="entry name" value="INNER SPORE COAT PROTEIN H"/>
    <property type="match status" value="1"/>
</dbReference>
<keyword evidence="3" id="KW-0167">Capsid protein</keyword>